<sequence length="247" mass="27857">MEIVEPLRRSLRCLFNWRSKRQDLIHEFKKCCQLVAIKRAGGELHDDDFWNLYGYFKQTVVGDFNVDLADESSEINKRKWASWKRHAGMSKREAMAAYVAIVRQLFGYDDDNMVYPVSNAPSKPLGSLMDHHDDEDDGLYSLVVNGDVERIESLLKDTPELVNVRTPSRITPLHVAADRGHIDVVMCLPKYGADMNVVDDNGDTPLLTAAAAGNRDIVDLLLRGGADQSLRNVENKNCDDILKPQKA</sequence>
<keyword evidence="2 4" id="KW-0040">ANK repeat</keyword>
<feature type="domain" description="ACB" evidence="5">
    <location>
        <begin position="24"/>
        <end position="110"/>
    </location>
</feature>
<proteinExistence type="evidence at transcript level"/>
<accession>S6B9J9</accession>
<dbReference type="Pfam" id="PF12796">
    <property type="entry name" value="Ank_2"/>
    <property type="match status" value="1"/>
</dbReference>
<organism evidence="6">
    <name type="scientific">Babesia bovis</name>
    <dbReference type="NCBI Taxonomy" id="5865"/>
    <lineage>
        <taxon>Eukaryota</taxon>
        <taxon>Sar</taxon>
        <taxon>Alveolata</taxon>
        <taxon>Apicomplexa</taxon>
        <taxon>Aconoidasida</taxon>
        <taxon>Piroplasmida</taxon>
        <taxon>Babesiidae</taxon>
        <taxon>Babesia</taxon>
    </lineage>
</organism>
<dbReference type="SMR" id="S6B9J9"/>
<dbReference type="InterPro" id="IPR000582">
    <property type="entry name" value="Acyl-CoA-binding_protein"/>
</dbReference>
<dbReference type="InterPro" id="IPR014352">
    <property type="entry name" value="FERM/acyl-CoA-bd_prot_sf"/>
</dbReference>
<dbReference type="PANTHER" id="PTHR24119">
    <property type="entry name" value="ACYL-COA-BINDING DOMAIN-CONTAINING PROTEIN 6"/>
    <property type="match status" value="1"/>
</dbReference>
<keyword evidence="1" id="KW-0677">Repeat</keyword>
<dbReference type="PRINTS" id="PR00689">
    <property type="entry name" value="ACOABINDINGP"/>
</dbReference>
<reference evidence="6" key="1">
    <citation type="journal article" date="2014" name="BMC Genomics">
        <title>The Babesia bovis gene and promoter model: an update from full-length EST analysis.</title>
        <authorList>
            <person name="Yamagishi J."/>
            <person name="Wakaguri H."/>
            <person name="Yokoyama N."/>
            <person name="Yamashita R."/>
            <person name="Suzuki Y."/>
            <person name="Xuan X."/>
            <person name="Igarashi I."/>
        </authorList>
    </citation>
    <scope>NUCLEOTIDE SEQUENCE</scope>
    <source>
        <strain evidence="6">Texas</strain>
    </source>
</reference>
<dbReference type="SUPFAM" id="SSF48403">
    <property type="entry name" value="Ankyrin repeat"/>
    <property type="match status" value="1"/>
</dbReference>
<dbReference type="VEuPathDB" id="PiroplasmaDB:BBOV_IV010810"/>
<dbReference type="InterPro" id="IPR036770">
    <property type="entry name" value="Ankyrin_rpt-contain_sf"/>
</dbReference>
<dbReference type="InterPro" id="IPR035984">
    <property type="entry name" value="Acyl-CoA-binding_sf"/>
</dbReference>
<feature type="repeat" description="ANK" evidence="4">
    <location>
        <begin position="201"/>
        <end position="233"/>
    </location>
</feature>
<dbReference type="InterPro" id="IPR002110">
    <property type="entry name" value="Ankyrin_rpt"/>
</dbReference>
<dbReference type="EMBL" id="AK442067">
    <property type="protein sequence ID" value="BAN65861.1"/>
    <property type="molecule type" value="mRNA"/>
</dbReference>
<evidence type="ECO:0000259" key="5">
    <source>
        <dbReference type="PROSITE" id="PS51228"/>
    </source>
</evidence>
<protein>
    <submittedName>
        <fullName evidence="6">Ankyrin repeat containing protein</fullName>
    </submittedName>
</protein>
<dbReference type="PRINTS" id="PR01415">
    <property type="entry name" value="ANKYRIN"/>
</dbReference>
<dbReference type="AlphaFoldDB" id="S6B9J9"/>
<dbReference type="PROSITE" id="PS50297">
    <property type="entry name" value="ANK_REP_REGION"/>
    <property type="match status" value="2"/>
</dbReference>
<name>S6B9J9_BABBO</name>
<dbReference type="PANTHER" id="PTHR24119:SF0">
    <property type="entry name" value="ACYL-COA-BINDING DOMAIN-CONTAINING PROTEIN 6"/>
    <property type="match status" value="1"/>
</dbReference>
<dbReference type="GO" id="GO:0000062">
    <property type="term" value="F:fatty-acyl-CoA binding"/>
    <property type="evidence" value="ECO:0007669"/>
    <property type="project" value="InterPro"/>
</dbReference>
<keyword evidence="3" id="KW-0446">Lipid-binding</keyword>
<feature type="repeat" description="ANK" evidence="4">
    <location>
        <begin position="168"/>
        <end position="200"/>
    </location>
</feature>
<evidence type="ECO:0000256" key="4">
    <source>
        <dbReference type="PROSITE-ProRule" id="PRU00023"/>
    </source>
</evidence>
<dbReference type="SUPFAM" id="SSF47027">
    <property type="entry name" value="Acyl-CoA binding protein"/>
    <property type="match status" value="1"/>
</dbReference>
<gene>
    <name evidence="6" type="primary">BBOV_IV010810</name>
</gene>
<dbReference type="Gene3D" id="1.20.80.10">
    <property type="match status" value="1"/>
</dbReference>
<dbReference type="PROSITE" id="PS50088">
    <property type="entry name" value="ANK_REPEAT"/>
    <property type="match status" value="2"/>
</dbReference>
<dbReference type="Pfam" id="PF00887">
    <property type="entry name" value="ACBP"/>
    <property type="match status" value="1"/>
</dbReference>
<dbReference type="Gene3D" id="1.25.40.20">
    <property type="entry name" value="Ankyrin repeat-containing domain"/>
    <property type="match status" value="1"/>
</dbReference>
<evidence type="ECO:0000256" key="2">
    <source>
        <dbReference type="ARBA" id="ARBA00023043"/>
    </source>
</evidence>
<evidence type="ECO:0000256" key="3">
    <source>
        <dbReference type="ARBA" id="ARBA00023121"/>
    </source>
</evidence>
<dbReference type="SMART" id="SM00248">
    <property type="entry name" value="ANK"/>
    <property type="match status" value="2"/>
</dbReference>
<evidence type="ECO:0000313" key="6">
    <source>
        <dbReference type="EMBL" id="BAN65861.1"/>
    </source>
</evidence>
<evidence type="ECO:0000256" key="1">
    <source>
        <dbReference type="ARBA" id="ARBA00022737"/>
    </source>
</evidence>
<dbReference type="PROSITE" id="PS51228">
    <property type="entry name" value="ACB_2"/>
    <property type="match status" value="1"/>
</dbReference>